<gene>
    <name evidence="2" type="ORF">KEG57_36055</name>
</gene>
<dbReference type="Proteomes" id="UP001151081">
    <property type="component" value="Unassembled WGS sequence"/>
</dbReference>
<evidence type="ECO:0000313" key="3">
    <source>
        <dbReference type="Proteomes" id="UP001151081"/>
    </source>
</evidence>
<keyword evidence="3" id="KW-1185">Reference proteome</keyword>
<dbReference type="RefSeq" id="WP_372518269.1">
    <property type="nucleotide sequence ID" value="NZ_JAGTJJ010000033.1"/>
</dbReference>
<evidence type="ECO:0000313" key="2">
    <source>
        <dbReference type="EMBL" id="MDC3985951.1"/>
    </source>
</evidence>
<accession>A0A9X3XDJ2</accession>
<organism evidence="2 3">
    <name type="scientific">Polyangium jinanense</name>
    <dbReference type="NCBI Taxonomy" id="2829994"/>
    <lineage>
        <taxon>Bacteria</taxon>
        <taxon>Pseudomonadati</taxon>
        <taxon>Myxococcota</taxon>
        <taxon>Polyangia</taxon>
        <taxon>Polyangiales</taxon>
        <taxon>Polyangiaceae</taxon>
        <taxon>Polyangium</taxon>
    </lineage>
</organism>
<evidence type="ECO:0000256" key="1">
    <source>
        <dbReference type="SAM" id="MobiDB-lite"/>
    </source>
</evidence>
<sequence length="67" mass="7052">MAGQWSGLVRFLDDPLIPLGNNHTERAERGVVAPGAHGARQAPRTRPPRCANAAPSTGESGRHDGGR</sequence>
<feature type="region of interest" description="Disordered" evidence="1">
    <location>
        <begin position="23"/>
        <end position="67"/>
    </location>
</feature>
<reference evidence="2 3" key="1">
    <citation type="submission" date="2021-04" db="EMBL/GenBank/DDBJ databases">
        <title>Genome analysis of Polyangium sp.</title>
        <authorList>
            <person name="Li Y."/>
            <person name="Wang J."/>
        </authorList>
    </citation>
    <scope>NUCLEOTIDE SEQUENCE [LARGE SCALE GENOMIC DNA]</scope>
    <source>
        <strain evidence="2 3">SDU14</strain>
    </source>
</reference>
<comment type="caution">
    <text evidence="2">The sequence shown here is derived from an EMBL/GenBank/DDBJ whole genome shotgun (WGS) entry which is preliminary data.</text>
</comment>
<protein>
    <recommendedName>
        <fullName evidence="4">Transposase IS66 family protein</fullName>
    </recommendedName>
</protein>
<dbReference type="EMBL" id="JAGTJJ010000033">
    <property type="protein sequence ID" value="MDC3985951.1"/>
    <property type="molecule type" value="Genomic_DNA"/>
</dbReference>
<evidence type="ECO:0008006" key="4">
    <source>
        <dbReference type="Google" id="ProtNLM"/>
    </source>
</evidence>
<name>A0A9X3XDJ2_9BACT</name>
<proteinExistence type="predicted"/>
<dbReference type="AlphaFoldDB" id="A0A9X3XDJ2"/>